<dbReference type="OrthoDB" id="997497at2759"/>
<dbReference type="Proteomes" id="UP000239757">
    <property type="component" value="Unassembled WGS sequence"/>
</dbReference>
<dbReference type="EMBL" id="KZ665518">
    <property type="protein sequence ID" value="PPR99276.1"/>
    <property type="molecule type" value="Genomic_DNA"/>
</dbReference>
<evidence type="ECO:0000313" key="2">
    <source>
        <dbReference type="Proteomes" id="UP000239757"/>
    </source>
</evidence>
<dbReference type="AlphaFoldDB" id="A0A2P5X7H4"/>
<reference evidence="1 2" key="1">
    <citation type="submission" date="2015-01" db="EMBL/GenBank/DDBJ databases">
        <title>Genome of allotetraploid Gossypium barbadense reveals genomic plasticity and fiber elongation in cotton evolution.</title>
        <authorList>
            <person name="Chen X."/>
            <person name="Liu X."/>
            <person name="Zhao B."/>
            <person name="Zheng H."/>
            <person name="Hu Y."/>
            <person name="Lu G."/>
            <person name="Yang C."/>
            <person name="Chen J."/>
            <person name="Shan C."/>
            <person name="Zhang L."/>
            <person name="Zhou Y."/>
            <person name="Wang L."/>
            <person name="Guo W."/>
            <person name="Bai Y."/>
            <person name="Ruan J."/>
            <person name="Shangguan X."/>
            <person name="Mao Y."/>
            <person name="Jiang J."/>
            <person name="Zhu Y."/>
            <person name="Lei J."/>
            <person name="Kang H."/>
            <person name="Chen S."/>
            <person name="He X."/>
            <person name="Wang R."/>
            <person name="Wang Y."/>
            <person name="Chen J."/>
            <person name="Wang L."/>
            <person name="Yu S."/>
            <person name="Wang B."/>
            <person name="Wei J."/>
            <person name="Song S."/>
            <person name="Lu X."/>
            <person name="Gao Z."/>
            <person name="Gu W."/>
            <person name="Deng X."/>
            <person name="Ma D."/>
            <person name="Wang S."/>
            <person name="Liang W."/>
            <person name="Fang L."/>
            <person name="Cai C."/>
            <person name="Zhu X."/>
            <person name="Zhou B."/>
            <person name="Zhang Y."/>
            <person name="Chen Z."/>
            <person name="Xu S."/>
            <person name="Zhu R."/>
            <person name="Wang S."/>
            <person name="Zhang T."/>
            <person name="Zhao G."/>
        </authorList>
    </citation>
    <scope>NUCLEOTIDE SEQUENCE [LARGE SCALE GENOMIC DNA]</scope>
    <source>
        <strain evidence="2">cv. Xinhai21</strain>
        <tissue evidence="1">Leaf</tissue>
    </source>
</reference>
<organism evidence="1 2">
    <name type="scientific">Gossypium barbadense</name>
    <name type="common">Sea Island cotton</name>
    <name type="synonym">Hibiscus barbadensis</name>
    <dbReference type="NCBI Taxonomy" id="3634"/>
    <lineage>
        <taxon>Eukaryota</taxon>
        <taxon>Viridiplantae</taxon>
        <taxon>Streptophyta</taxon>
        <taxon>Embryophyta</taxon>
        <taxon>Tracheophyta</taxon>
        <taxon>Spermatophyta</taxon>
        <taxon>Magnoliopsida</taxon>
        <taxon>eudicotyledons</taxon>
        <taxon>Gunneridae</taxon>
        <taxon>Pentapetalae</taxon>
        <taxon>rosids</taxon>
        <taxon>malvids</taxon>
        <taxon>Malvales</taxon>
        <taxon>Malvaceae</taxon>
        <taxon>Malvoideae</taxon>
        <taxon>Gossypium</taxon>
    </lineage>
</organism>
<protein>
    <recommendedName>
        <fullName evidence="3">RNase H type-1 domain-containing protein</fullName>
    </recommendedName>
</protein>
<accession>A0A2P5X7H4</accession>
<gene>
    <name evidence="1" type="ORF">GOBAR_AA21389</name>
</gene>
<proteinExistence type="predicted"/>
<sequence>MRGNERRFCMQCVTAISRKECGDPLSRDVLGAFSFHLRFRNGGSNGGWVLGFSMKVGGSDIFQVEVRGIYEGLELAWRNWRVVFKHSSSEYNRMVDGFAKAAKGDYN</sequence>
<name>A0A2P5X7H4_GOSBA</name>
<evidence type="ECO:0000313" key="1">
    <source>
        <dbReference type="EMBL" id="PPR99276.1"/>
    </source>
</evidence>
<evidence type="ECO:0008006" key="3">
    <source>
        <dbReference type="Google" id="ProtNLM"/>
    </source>
</evidence>